<gene>
    <name evidence="1" type="ORF">PoB_005168400</name>
</gene>
<dbReference type="EMBL" id="BLXT01005731">
    <property type="protein sequence ID" value="GFO25179.1"/>
    <property type="molecule type" value="Genomic_DNA"/>
</dbReference>
<dbReference type="Proteomes" id="UP000735302">
    <property type="component" value="Unassembled WGS sequence"/>
</dbReference>
<dbReference type="AlphaFoldDB" id="A0AAV4C231"/>
<proteinExistence type="predicted"/>
<keyword evidence="2" id="KW-1185">Reference proteome</keyword>
<name>A0AAV4C231_9GAST</name>
<sequence>MGNGDYGIYMLWPDDSTSRECRSVREKTCRFDCQLKSVLSSHRKVFTYCRALVQAVNESGRANTERVTVGAPLSQCVQCRELDTGRSAGWLQQPLNEKLWRQNTCGMSAAANMLSAFLRRAIQ</sequence>
<evidence type="ECO:0000313" key="1">
    <source>
        <dbReference type="EMBL" id="GFO25179.1"/>
    </source>
</evidence>
<organism evidence="1 2">
    <name type="scientific">Plakobranchus ocellatus</name>
    <dbReference type="NCBI Taxonomy" id="259542"/>
    <lineage>
        <taxon>Eukaryota</taxon>
        <taxon>Metazoa</taxon>
        <taxon>Spiralia</taxon>
        <taxon>Lophotrochozoa</taxon>
        <taxon>Mollusca</taxon>
        <taxon>Gastropoda</taxon>
        <taxon>Heterobranchia</taxon>
        <taxon>Euthyneura</taxon>
        <taxon>Panpulmonata</taxon>
        <taxon>Sacoglossa</taxon>
        <taxon>Placobranchoidea</taxon>
        <taxon>Plakobranchidae</taxon>
        <taxon>Plakobranchus</taxon>
    </lineage>
</organism>
<accession>A0AAV4C231</accession>
<comment type="caution">
    <text evidence="1">The sequence shown here is derived from an EMBL/GenBank/DDBJ whole genome shotgun (WGS) entry which is preliminary data.</text>
</comment>
<reference evidence="1 2" key="1">
    <citation type="journal article" date="2021" name="Elife">
        <title>Chloroplast acquisition without the gene transfer in kleptoplastic sea slugs, Plakobranchus ocellatus.</title>
        <authorList>
            <person name="Maeda T."/>
            <person name="Takahashi S."/>
            <person name="Yoshida T."/>
            <person name="Shimamura S."/>
            <person name="Takaki Y."/>
            <person name="Nagai Y."/>
            <person name="Toyoda A."/>
            <person name="Suzuki Y."/>
            <person name="Arimoto A."/>
            <person name="Ishii H."/>
            <person name="Satoh N."/>
            <person name="Nishiyama T."/>
            <person name="Hasebe M."/>
            <person name="Maruyama T."/>
            <person name="Minagawa J."/>
            <person name="Obokata J."/>
            <person name="Shigenobu S."/>
        </authorList>
    </citation>
    <scope>NUCLEOTIDE SEQUENCE [LARGE SCALE GENOMIC DNA]</scope>
</reference>
<protein>
    <submittedName>
        <fullName evidence="1">Uncharacterized protein</fullName>
    </submittedName>
</protein>
<evidence type="ECO:0000313" key="2">
    <source>
        <dbReference type="Proteomes" id="UP000735302"/>
    </source>
</evidence>